<protein>
    <submittedName>
        <fullName evidence="2">NAD(P)-binding protein</fullName>
    </submittedName>
</protein>
<dbReference type="InterPro" id="IPR023401">
    <property type="entry name" value="ODC_N"/>
</dbReference>
<keyword evidence="3" id="KW-1185">Reference proteome</keyword>
<dbReference type="Proteomes" id="UP000053758">
    <property type="component" value="Unassembled WGS sequence"/>
</dbReference>
<dbReference type="GeneID" id="26307228"/>
<dbReference type="PANTHER" id="PTHR13812">
    <property type="entry name" value="KETIMINE REDUCTASE MU-CRYSTALLIN"/>
    <property type="match status" value="1"/>
</dbReference>
<dbReference type="PANTHER" id="PTHR13812:SF19">
    <property type="entry name" value="KETIMINE REDUCTASE MU-CRYSTALLIN"/>
    <property type="match status" value="1"/>
</dbReference>
<comment type="similarity">
    <text evidence="1">Belongs to the ornithine cyclodeaminase/mu-crystallin family.</text>
</comment>
<accession>A0A081CND5</accession>
<organism evidence="2">
    <name type="scientific">Pseudozyma antarctica</name>
    <name type="common">Yeast</name>
    <name type="synonym">Candida antarctica</name>
    <dbReference type="NCBI Taxonomy" id="84753"/>
    <lineage>
        <taxon>Eukaryota</taxon>
        <taxon>Fungi</taxon>
        <taxon>Dikarya</taxon>
        <taxon>Basidiomycota</taxon>
        <taxon>Ustilaginomycotina</taxon>
        <taxon>Ustilaginomycetes</taxon>
        <taxon>Ustilaginales</taxon>
        <taxon>Ustilaginaceae</taxon>
        <taxon>Moesziomyces</taxon>
    </lineage>
</organism>
<proteinExistence type="inferred from homology"/>
<dbReference type="EMBL" id="DF830115">
    <property type="protein sequence ID" value="GAK68181.1"/>
    <property type="molecule type" value="Genomic_DNA"/>
</dbReference>
<dbReference type="InterPro" id="IPR003462">
    <property type="entry name" value="ODC_Mu_crystall"/>
</dbReference>
<dbReference type="GO" id="GO:0005737">
    <property type="term" value="C:cytoplasm"/>
    <property type="evidence" value="ECO:0007669"/>
    <property type="project" value="TreeGrafter"/>
</dbReference>
<evidence type="ECO:0000313" key="3">
    <source>
        <dbReference type="Proteomes" id="UP000053758"/>
    </source>
</evidence>
<name>A0A081CND5_PSEA2</name>
<dbReference type="Gene3D" id="3.30.1780.10">
    <property type="entry name" value="ornithine cyclodeaminase, domain 1"/>
    <property type="match status" value="1"/>
</dbReference>
<dbReference type="SUPFAM" id="SSF51735">
    <property type="entry name" value="NAD(P)-binding Rossmann-fold domains"/>
    <property type="match status" value="1"/>
</dbReference>
<dbReference type="RefSeq" id="XP_014653618.1">
    <property type="nucleotide sequence ID" value="XM_014798132.1"/>
</dbReference>
<dbReference type="Gene3D" id="3.40.50.720">
    <property type="entry name" value="NAD(P)-binding Rossmann-like Domain"/>
    <property type="match status" value="1"/>
</dbReference>
<dbReference type="AlphaFoldDB" id="A0A081CND5"/>
<sequence length="343" mass="36771">MSTCAAGGVAIISSAEVDAALRTLSLASLLLSQARAFRSLSTAQCPPRISLVTPTHTQLFMPTHTSSTTVIKIVSVPLVSRGIPGVNLVFGDDGCVSHVVNSTILTAVRTAAGSVLSTIMALGRQEVELVVFGDGLQAVLHIALHARFYTLTTTTIVVGQHRRLSPTEVERKKEEMVRQLSGLGCGVEIEVVTEVDAVRSAVGSADVVCTCTPSRKVLFEEEWVRGRTHVCAVGSYTHQMRELPPGLVKQAATKGALVVDSVDACRTEAGCLQPLDDEQWGRVRQMADLLPNPNSGEEEWMQHVEGRWSNEGVSVFKSVGVATQDAEITRLIVDTAQSTRIAF</sequence>
<gene>
    <name evidence="2" type="ORF">PAN0_048d6417</name>
</gene>
<evidence type="ECO:0000256" key="1">
    <source>
        <dbReference type="ARBA" id="ARBA00008903"/>
    </source>
</evidence>
<dbReference type="HOGENOM" id="CLU_042088_0_0_1"/>
<dbReference type="InterPro" id="IPR036291">
    <property type="entry name" value="NAD(P)-bd_dom_sf"/>
</dbReference>
<evidence type="ECO:0000313" key="2">
    <source>
        <dbReference type="EMBL" id="GAK68181.1"/>
    </source>
</evidence>
<reference evidence="2" key="1">
    <citation type="submission" date="2014-07" db="EMBL/GenBank/DDBJ databases">
        <title>Draft genome sequence of the yeast Pseudozyma antarctica JCM 10317 known as a producer of lipase B which used in a wide range of industrial applications.</title>
        <authorList>
            <person name="Morita T."/>
            <person name="Saika A."/>
            <person name="Koike H."/>
        </authorList>
    </citation>
    <scope>NUCLEOTIDE SEQUENCE</scope>
    <source>
        <strain evidence="2">JCM 10317</strain>
    </source>
</reference>
<dbReference type="Pfam" id="PF02423">
    <property type="entry name" value="OCD_Mu_crystall"/>
    <property type="match status" value="1"/>
</dbReference>